<evidence type="ECO:0000313" key="2">
    <source>
        <dbReference type="EMBL" id="MVT07755.1"/>
    </source>
</evidence>
<dbReference type="Proteomes" id="UP000461730">
    <property type="component" value="Unassembled WGS sequence"/>
</dbReference>
<dbReference type="Pfam" id="PF00899">
    <property type="entry name" value="ThiF"/>
    <property type="match status" value="1"/>
</dbReference>
<proteinExistence type="predicted"/>
<dbReference type="PANTHER" id="PTHR43267:SF1">
    <property type="entry name" value="TRNA THREONYLCARBAMOYLADENOSINE DEHYDRATASE"/>
    <property type="match status" value="1"/>
</dbReference>
<reference evidence="2 3" key="1">
    <citation type="submission" date="2019-12" db="EMBL/GenBank/DDBJ databases">
        <title>Chitinophaga sp. strain ysch24 (GDMCC 1.1355), whole genome shotgun sequence.</title>
        <authorList>
            <person name="Zhang X."/>
        </authorList>
    </citation>
    <scope>NUCLEOTIDE SEQUENCE [LARGE SCALE GENOMIC DNA]</scope>
    <source>
        <strain evidence="3">ysch24</strain>
    </source>
</reference>
<gene>
    <name evidence="2" type="ORF">GO493_05740</name>
</gene>
<name>A0A7K1U167_9BACT</name>
<dbReference type="SUPFAM" id="SSF69572">
    <property type="entry name" value="Activating enzymes of the ubiquitin-like proteins"/>
    <property type="match status" value="1"/>
</dbReference>
<keyword evidence="3" id="KW-1185">Reference proteome</keyword>
<keyword evidence="2" id="KW-0808">Transferase</keyword>
<protein>
    <submittedName>
        <fullName evidence="2">ThiF family adenylyltransferase</fullName>
    </submittedName>
</protein>
<evidence type="ECO:0000313" key="3">
    <source>
        <dbReference type="Proteomes" id="UP000461730"/>
    </source>
</evidence>
<accession>A0A7K1U167</accession>
<keyword evidence="2" id="KW-0548">Nucleotidyltransferase</keyword>
<dbReference type="GO" id="GO:0016779">
    <property type="term" value="F:nucleotidyltransferase activity"/>
    <property type="evidence" value="ECO:0007669"/>
    <property type="project" value="UniProtKB-KW"/>
</dbReference>
<dbReference type="GO" id="GO:0008641">
    <property type="term" value="F:ubiquitin-like modifier activating enzyme activity"/>
    <property type="evidence" value="ECO:0007669"/>
    <property type="project" value="InterPro"/>
</dbReference>
<dbReference type="GO" id="GO:0061504">
    <property type="term" value="P:cyclic threonylcarbamoyladenosine biosynthetic process"/>
    <property type="evidence" value="ECO:0007669"/>
    <property type="project" value="TreeGrafter"/>
</dbReference>
<evidence type="ECO:0000259" key="1">
    <source>
        <dbReference type="Pfam" id="PF00899"/>
    </source>
</evidence>
<dbReference type="PANTHER" id="PTHR43267">
    <property type="entry name" value="TRNA THREONYLCARBAMOYLADENOSINE DEHYDRATASE"/>
    <property type="match status" value="1"/>
</dbReference>
<comment type="caution">
    <text evidence="2">The sequence shown here is derived from an EMBL/GenBank/DDBJ whole genome shotgun (WGS) entry which is preliminary data.</text>
</comment>
<dbReference type="EMBL" id="WRXN01000001">
    <property type="protein sequence ID" value="MVT07755.1"/>
    <property type="molecule type" value="Genomic_DNA"/>
</dbReference>
<dbReference type="GO" id="GO:0061503">
    <property type="term" value="F:tRNA threonylcarbamoyladenosine dehydratase"/>
    <property type="evidence" value="ECO:0007669"/>
    <property type="project" value="TreeGrafter"/>
</dbReference>
<dbReference type="InterPro" id="IPR045886">
    <property type="entry name" value="ThiF/MoeB/HesA"/>
</dbReference>
<dbReference type="InterPro" id="IPR035985">
    <property type="entry name" value="Ubiquitin-activating_enz"/>
</dbReference>
<organism evidence="2 3">
    <name type="scientific">Chitinophaga tropicalis</name>
    <dbReference type="NCBI Taxonomy" id="2683588"/>
    <lineage>
        <taxon>Bacteria</taxon>
        <taxon>Pseudomonadati</taxon>
        <taxon>Bacteroidota</taxon>
        <taxon>Chitinophagia</taxon>
        <taxon>Chitinophagales</taxon>
        <taxon>Chitinophagaceae</taxon>
        <taxon>Chitinophaga</taxon>
    </lineage>
</organism>
<feature type="domain" description="THIF-type NAD/FAD binding fold" evidence="1">
    <location>
        <begin position="185"/>
        <end position="327"/>
    </location>
</feature>
<dbReference type="InterPro" id="IPR000594">
    <property type="entry name" value="ThiF_NAD_FAD-bd"/>
</dbReference>
<dbReference type="AlphaFoldDB" id="A0A7K1U167"/>
<dbReference type="Gene3D" id="3.40.50.720">
    <property type="entry name" value="NAD(P)-binding Rossmann-like Domain"/>
    <property type="match status" value="1"/>
</dbReference>
<sequence>MVTERKKQLTMRKVKIAGLHYDELKTHLFPGDNKEAVAVALCGRSQHEQNHTLTVMELLLIPYDKCEERTSDRVTWPTAMINALVGKAQKDNLAILKIHCHPGGGDFFSGYDDIADHDLFEHLFAWLQTDLPHASCIMLPDGRLFGRFFGPDLKPQPIQKITVAGADIQEWYYDHGMSLDEHMHRRNLQAFGKGTMERLSRMRIGVVGCSGTGSPVIEQLKRLGVGELVVVDPDYVDVHNLNRIIGTTRQDALSQVNKITVVEREVEKVGFGTHVIAFARDIVDRDVVKELSQCDVLFSCVDGVEARHVLNLISTFYLVPLLDLGVKLDADGMGSIDGIYASVHYIQPGGSSLLSRGQYTLEQLRAASIKRASPEEYHRNEYLAAVNEDTPAVISVNIIPAGYAVNELLARIHAYRFVASQDIDTIRIHFNLVKVLHERHPSPCAFFSKYLGWGDRDLLLNLLELGDDQNDD</sequence>